<feature type="domain" description="Phytocyanin" evidence="6">
    <location>
        <begin position="27"/>
        <end position="129"/>
    </location>
</feature>
<dbReference type="CDD" id="cd13920">
    <property type="entry name" value="Stellacyanin"/>
    <property type="match status" value="1"/>
</dbReference>
<dbReference type="PROSITE" id="PS00196">
    <property type="entry name" value="COPPER_BLUE"/>
    <property type="match status" value="1"/>
</dbReference>
<dbReference type="OrthoDB" id="1916408at2759"/>
<evidence type="ECO:0000256" key="5">
    <source>
        <dbReference type="SAM" id="SignalP"/>
    </source>
</evidence>
<evidence type="ECO:0000313" key="7">
    <source>
        <dbReference type="EMBL" id="OAY85591.1"/>
    </source>
</evidence>
<dbReference type="SUPFAM" id="SSF49503">
    <property type="entry name" value="Cupredoxins"/>
    <property type="match status" value="1"/>
</dbReference>
<dbReference type="InterPro" id="IPR003245">
    <property type="entry name" value="Phytocyanin_dom"/>
</dbReference>
<keyword evidence="9" id="KW-1185">Reference proteome</keyword>
<sequence length="164" mass="17858">MAKAHVMLLFLSAFTIGCLVVGSMAHKDHIVGGSKGWRLPPNQTFYQEWAQTRNFSLGDKLLFPFRSSVYNIMEVSKEDFDACTQKNVTQRFHAGPAIVELTEPGPHYYYCGIGLHCEAGQKLSIDVAATPAVDDASSSATMTGPTTAAPVAGFLAYLLFSLFM</sequence>
<keyword evidence="4" id="KW-0325">Glycoprotein</keyword>
<organism evidence="7 8">
    <name type="scientific">Ananas comosus</name>
    <name type="common">Pineapple</name>
    <name type="synonym">Ananas ananas</name>
    <dbReference type="NCBI Taxonomy" id="4615"/>
    <lineage>
        <taxon>Eukaryota</taxon>
        <taxon>Viridiplantae</taxon>
        <taxon>Streptophyta</taxon>
        <taxon>Embryophyta</taxon>
        <taxon>Tracheophyta</taxon>
        <taxon>Spermatophyta</taxon>
        <taxon>Magnoliopsida</taxon>
        <taxon>Liliopsida</taxon>
        <taxon>Poales</taxon>
        <taxon>Bromeliaceae</taxon>
        <taxon>Bromelioideae</taxon>
        <taxon>Ananas</taxon>
    </lineage>
</organism>
<dbReference type="Gramene" id="Aco005534.1.mrna1">
    <property type="protein sequence ID" value="Aco005534.1.mrna1"/>
    <property type="gene ID" value="Aco005534.1.path1"/>
</dbReference>
<dbReference type="STRING" id="4615.A0A199W8M7"/>
<dbReference type="InterPro" id="IPR028871">
    <property type="entry name" value="BlueCu_1_BS"/>
</dbReference>
<keyword evidence="2" id="KW-0186">Copper</keyword>
<reference evidence="10" key="2">
    <citation type="submission" date="2025-04" db="UniProtKB">
        <authorList>
            <consortium name="RefSeq"/>
        </authorList>
    </citation>
    <scope>IDENTIFICATION</scope>
    <source>
        <tissue evidence="10">Leaf</tissue>
    </source>
</reference>
<gene>
    <name evidence="10" type="primary">LOC109717726</name>
    <name evidence="7" type="ORF">ACMD2_07617</name>
</gene>
<evidence type="ECO:0000256" key="4">
    <source>
        <dbReference type="ARBA" id="ARBA00023180"/>
    </source>
</evidence>
<dbReference type="EMBL" id="LSRQ01000077">
    <property type="protein sequence ID" value="OAY85591.1"/>
    <property type="molecule type" value="Genomic_DNA"/>
</dbReference>
<evidence type="ECO:0000256" key="1">
    <source>
        <dbReference type="ARBA" id="ARBA00022723"/>
    </source>
</evidence>
<evidence type="ECO:0000259" key="6">
    <source>
        <dbReference type="PROSITE" id="PS51485"/>
    </source>
</evidence>
<feature type="signal peptide" evidence="5">
    <location>
        <begin position="1"/>
        <end position="25"/>
    </location>
</feature>
<dbReference type="AlphaFoldDB" id="A0A199W8M7"/>
<dbReference type="FunFam" id="2.60.40.420:FF:000034">
    <property type="entry name" value="Cupredoxin superfamily protein"/>
    <property type="match status" value="1"/>
</dbReference>
<dbReference type="GeneID" id="109717726"/>
<dbReference type="GO" id="GO:0009055">
    <property type="term" value="F:electron transfer activity"/>
    <property type="evidence" value="ECO:0007669"/>
    <property type="project" value="InterPro"/>
</dbReference>
<dbReference type="RefSeq" id="XP_020099204.1">
    <property type="nucleotide sequence ID" value="XM_020243615.1"/>
</dbReference>
<dbReference type="InterPro" id="IPR039391">
    <property type="entry name" value="Phytocyanin-like"/>
</dbReference>
<keyword evidence="1" id="KW-0479">Metal-binding</keyword>
<evidence type="ECO:0000313" key="9">
    <source>
        <dbReference type="Proteomes" id="UP000515123"/>
    </source>
</evidence>
<dbReference type="PANTHER" id="PTHR33021">
    <property type="entry name" value="BLUE COPPER PROTEIN"/>
    <property type="match status" value="1"/>
</dbReference>
<feature type="chain" id="PRO_5044554646" evidence="5">
    <location>
        <begin position="26"/>
        <end position="164"/>
    </location>
</feature>
<keyword evidence="3" id="KW-1015">Disulfide bond</keyword>
<dbReference type="PROSITE" id="PS51257">
    <property type="entry name" value="PROKAR_LIPOPROTEIN"/>
    <property type="match status" value="1"/>
</dbReference>
<evidence type="ECO:0000256" key="2">
    <source>
        <dbReference type="ARBA" id="ARBA00023008"/>
    </source>
</evidence>
<dbReference type="PANTHER" id="PTHR33021:SF264">
    <property type="entry name" value="OS05G0570900 PROTEIN"/>
    <property type="match status" value="1"/>
</dbReference>
<evidence type="ECO:0000313" key="8">
    <source>
        <dbReference type="Proteomes" id="UP000092600"/>
    </source>
</evidence>
<reference evidence="7 8" key="1">
    <citation type="journal article" date="2016" name="DNA Res.">
        <title>The draft genome of MD-2 pineapple using hybrid error correction of long reads.</title>
        <authorList>
            <person name="Redwan R.M."/>
            <person name="Saidin A."/>
            <person name="Kumar S.V."/>
        </authorList>
    </citation>
    <scope>NUCLEOTIDE SEQUENCE [LARGE SCALE GENOMIC DNA]</scope>
    <source>
        <strain evidence="8">cv. MD2</strain>
        <tissue evidence="7">Leaf</tissue>
    </source>
</reference>
<dbReference type="Gene3D" id="2.60.40.420">
    <property type="entry name" value="Cupredoxins - blue copper proteins"/>
    <property type="match status" value="1"/>
</dbReference>
<dbReference type="Proteomes" id="UP000515123">
    <property type="component" value="Linkage group 11"/>
</dbReference>
<keyword evidence="5" id="KW-0732">Signal</keyword>
<evidence type="ECO:0000256" key="3">
    <source>
        <dbReference type="ARBA" id="ARBA00023157"/>
    </source>
</evidence>
<evidence type="ECO:0000313" key="10">
    <source>
        <dbReference type="RefSeq" id="XP_020099204.1"/>
    </source>
</evidence>
<dbReference type="Pfam" id="PF02298">
    <property type="entry name" value="Cu_bind_like"/>
    <property type="match status" value="1"/>
</dbReference>
<dbReference type="PROSITE" id="PS51485">
    <property type="entry name" value="PHYTOCYANIN"/>
    <property type="match status" value="1"/>
</dbReference>
<dbReference type="GO" id="GO:0005886">
    <property type="term" value="C:plasma membrane"/>
    <property type="evidence" value="ECO:0007669"/>
    <property type="project" value="TreeGrafter"/>
</dbReference>
<accession>A0A199W8M7</accession>
<dbReference type="Proteomes" id="UP000092600">
    <property type="component" value="Unassembled WGS sequence"/>
</dbReference>
<dbReference type="InterPro" id="IPR008972">
    <property type="entry name" value="Cupredoxin"/>
</dbReference>
<protein>
    <submittedName>
        <fullName evidence="7">Cucumber peeling cupredoxin</fullName>
    </submittedName>
    <submittedName>
        <fullName evidence="10">Umecyanin-like</fullName>
    </submittedName>
</protein>
<name>A0A199W8M7_ANACO</name>
<dbReference type="GO" id="GO:0046872">
    <property type="term" value="F:metal ion binding"/>
    <property type="evidence" value="ECO:0007669"/>
    <property type="project" value="UniProtKB-KW"/>
</dbReference>
<proteinExistence type="predicted"/>